<evidence type="ECO:0000313" key="2">
    <source>
        <dbReference type="Proteomes" id="UP000828390"/>
    </source>
</evidence>
<name>A0A9D4CKL1_DREPO</name>
<reference evidence="1" key="2">
    <citation type="submission" date="2020-11" db="EMBL/GenBank/DDBJ databases">
        <authorList>
            <person name="McCartney M.A."/>
            <person name="Auch B."/>
            <person name="Kono T."/>
            <person name="Mallez S."/>
            <person name="Becker A."/>
            <person name="Gohl D.M."/>
            <person name="Silverstein K.A.T."/>
            <person name="Koren S."/>
            <person name="Bechman K.B."/>
            <person name="Herman A."/>
            <person name="Abrahante J.E."/>
            <person name="Garbe J."/>
        </authorList>
    </citation>
    <scope>NUCLEOTIDE SEQUENCE</scope>
    <source>
        <strain evidence="1">Duluth1</strain>
        <tissue evidence="1">Whole animal</tissue>
    </source>
</reference>
<sequence length="77" mass="8640">MENSLAQRVVPGDVSKPIQLSFGNTRAIVLNSTYFGKQIFFLKCHRGRSALMTDSKTRWGLFINSDVHPSPNKYGPL</sequence>
<organism evidence="1 2">
    <name type="scientific">Dreissena polymorpha</name>
    <name type="common">Zebra mussel</name>
    <name type="synonym">Mytilus polymorpha</name>
    <dbReference type="NCBI Taxonomy" id="45954"/>
    <lineage>
        <taxon>Eukaryota</taxon>
        <taxon>Metazoa</taxon>
        <taxon>Spiralia</taxon>
        <taxon>Lophotrochozoa</taxon>
        <taxon>Mollusca</taxon>
        <taxon>Bivalvia</taxon>
        <taxon>Autobranchia</taxon>
        <taxon>Heteroconchia</taxon>
        <taxon>Euheterodonta</taxon>
        <taxon>Imparidentia</taxon>
        <taxon>Neoheterodontei</taxon>
        <taxon>Myida</taxon>
        <taxon>Dreissenoidea</taxon>
        <taxon>Dreissenidae</taxon>
        <taxon>Dreissena</taxon>
    </lineage>
</organism>
<evidence type="ECO:0000313" key="1">
    <source>
        <dbReference type="EMBL" id="KAH3726143.1"/>
    </source>
</evidence>
<protein>
    <submittedName>
        <fullName evidence="1">Uncharacterized protein</fullName>
    </submittedName>
</protein>
<proteinExistence type="predicted"/>
<reference evidence="1" key="1">
    <citation type="journal article" date="2019" name="bioRxiv">
        <title>The Genome of the Zebra Mussel, Dreissena polymorpha: A Resource for Invasive Species Research.</title>
        <authorList>
            <person name="McCartney M.A."/>
            <person name="Auch B."/>
            <person name="Kono T."/>
            <person name="Mallez S."/>
            <person name="Zhang Y."/>
            <person name="Obille A."/>
            <person name="Becker A."/>
            <person name="Abrahante J.E."/>
            <person name="Garbe J."/>
            <person name="Badalamenti J.P."/>
            <person name="Herman A."/>
            <person name="Mangelson H."/>
            <person name="Liachko I."/>
            <person name="Sullivan S."/>
            <person name="Sone E.D."/>
            <person name="Koren S."/>
            <person name="Silverstein K.A.T."/>
            <person name="Beckman K.B."/>
            <person name="Gohl D.M."/>
        </authorList>
    </citation>
    <scope>NUCLEOTIDE SEQUENCE</scope>
    <source>
        <strain evidence="1">Duluth1</strain>
        <tissue evidence="1">Whole animal</tissue>
    </source>
</reference>
<dbReference type="Proteomes" id="UP000828390">
    <property type="component" value="Unassembled WGS sequence"/>
</dbReference>
<keyword evidence="2" id="KW-1185">Reference proteome</keyword>
<gene>
    <name evidence="1" type="ORF">DPMN_051999</name>
</gene>
<dbReference type="EMBL" id="JAIWYP010000012">
    <property type="protein sequence ID" value="KAH3726143.1"/>
    <property type="molecule type" value="Genomic_DNA"/>
</dbReference>
<dbReference type="AlphaFoldDB" id="A0A9D4CKL1"/>
<comment type="caution">
    <text evidence="1">The sequence shown here is derived from an EMBL/GenBank/DDBJ whole genome shotgun (WGS) entry which is preliminary data.</text>
</comment>
<accession>A0A9D4CKL1</accession>